<dbReference type="Pfam" id="PF05608">
    <property type="entry name" value="RTE1"/>
    <property type="match status" value="2"/>
</dbReference>
<reference evidence="2" key="1">
    <citation type="submission" date="2014-07" db="EMBL/GenBank/DDBJ databases">
        <authorList>
            <person name="Martin A.A"/>
            <person name="De Silva N."/>
        </authorList>
    </citation>
    <scope>NUCLEOTIDE SEQUENCE</scope>
</reference>
<dbReference type="AlphaFoldDB" id="A0A0K0FMH9"/>
<evidence type="ECO:0000313" key="3">
    <source>
        <dbReference type="WBParaSite" id="SVE_1020600.1"/>
    </source>
</evidence>
<keyword evidence="1" id="KW-1133">Transmembrane helix</keyword>
<keyword evidence="2" id="KW-1185">Reference proteome</keyword>
<dbReference type="Proteomes" id="UP000035680">
    <property type="component" value="Unassembled WGS sequence"/>
</dbReference>
<dbReference type="PANTHER" id="PTHR20921">
    <property type="entry name" value="TRANSMEMBRANE PROTEIN 222"/>
    <property type="match status" value="1"/>
</dbReference>
<name>A0A0K0FMH9_STRVS</name>
<keyword evidence="1" id="KW-0812">Transmembrane</keyword>
<evidence type="ECO:0000256" key="1">
    <source>
        <dbReference type="SAM" id="Phobius"/>
    </source>
</evidence>
<proteinExistence type="predicted"/>
<sequence length="158" mass="18236">MSRDDDSEAYVMWTTIPMLTWLFPFAGHVGITYSNGKSTDFLGSNFVNKGKLGFGKPIYRYKIKISPEEVEKYNKAIDKNVEIYNRKIHTLIGTNCHSYVCDILNDCGYLNGGWSQAKLVRKIMFEGEIINRKYLWKHWLPPFIIYGGVILLICLTLL</sequence>
<reference evidence="3" key="2">
    <citation type="submission" date="2015-08" db="UniProtKB">
        <authorList>
            <consortium name="WormBaseParasite"/>
        </authorList>
    </citation>
    <scope>IDENTIFICATION</scope>
</reference>
<organism evidence="2 3">
    <name type="scientific">Strongyloides venezuelensis</name>
    <name type="common">Threadworm</name>
    <dbReference type="NCBI Taxonomy" id="75913"/>
    <lineage>
        <taxon>Eukaryota</taxon>
        <taxon>Metazoa</taxon>
        <taxon>Ecdysozoa</taxon>
        <taxon>Nematoda</taxon>
        <taxon>Chromadorea</taxon>
        <taxon>Rhabditida</taxon>
        <taxon>Tylenchina</taxon>
        <taxon>Panagrolaimomorpha</taxon>
        <taxon>Strongyloidoidea</taxon>
        <taxon>Strongyloididae</taxon>
        <taxon>Strongyloides</taxon>
    </lineage>
</organism>
<protein>
    <submittedName>
        <fullName evidence="3">Transmembrane protein 222 (inferred by orthology to a human protein)</fullName>
    </submittedName>
</protein>
<keyword evidence="1" id="KW-0472">Membrane</keyword>
<dbReference type="WBParaSite" id="SVE_1020600.1">
    <property type="protein sequence ID" value="SVE_1020600.1"/>
    <property type="gene ID" value="SVE_1020600"/>
</dbReference>
<dbReference type="STRING" id="75913.A0A0K0FMH9"/>
<accession>A0A0K0FMH9</accession>
<dbReference type="PANTHER" id="PTHR20921:SF0">
    <property type="entry name" value="TRANSMEMBRANE PROTEIN 222"/>
    <property type="match status" value="1"/>
</dbReference>
<evidence type="ECO:0000313" key="2">
    <source>
        <dbReference type="Proteomes" id="UP000035680"/>
    </source>
</evidence>
<feature type="transmembrane region" description="Helical" evidence="1">
    <location>
        <begin position="139"/>
        <end position="157"/>
    </location>
</feature>
<dbReference type="InterPro" id="IPR008496">
    <property type="entry name" value="TMEM222/RTE1"/>
</dbReference>